<feature type="compositionally biased region" description="Basic and acidic residues" evidence="1">
    <location>
        <begin position="245"/>
        <end position="264"/>
    </location>
</feature>
<dbReference type="SUPFAM" id="SSF53098">
    <property type="entry name" value="Ribonuclease H-like"/>
    <property type="match status" value="1"/>
</dbReference>
<dbReference type="EMBL" id="OANU01000096">
    <property type="protein sequence ID" value="SNX50111.1"/>
    <property type="molecule type" value="Genomic_DNA"/>
</dbReference>
<dbReference type="InterPro" id="IPR048020">
    <property type="entry name" value="Transpos_IS3"/>
</dbReference>
<organism evidence="3 4">
    <name type="scientific">Vibrio thalassae</name>
    <dbReference type="NCBI Taxonomy" id="1243014"/>
    <lineage>
        <taxon>Bacteria</taxon>
        <taxon>Pseudomonadati</taxon>
        <taxon>Pseudomonadota</taxon>
        <taxon>Gammaproteobacteria</taxon>
        <taxon>Vibrionales</taxon>
        <taxon>Vibrionaceae</taxon>
        <taxon>Vibrio</taxon>
    </lineage>
</organism>
<evidence type="ECO:0000259" key="2">
    <source>
        <dbReference type="PROSITE" id="PS50994"/>
    </source>
</evidence>
<proteinExistence type="predicted"/>
<dbReference type="Pfam" id="PF13333">
    <property type="entry name" value="rve_2"/>
    <property type="match status" value="1"/>
</dbReference>
<evidence type="ECO:0000256" key="1">
    <source>
        <dbReference type="SAM" id="MobiDB-lite"/>
    </source>
</evidence>
<evidence type="ECO:0000313" key="4">
    <source>
        <dbReference type="Proteomes" id="UP000219336"/>
    </source>
</evidence>
<dbReference type="Gene3D" id="3.30.420.10">
    <property type="entry name" value="Ribonuclease H-like superfamily/Ribonuclease H"/>
    <property type="match status" value="1"/>
</dbReference>
<dbReference type="PANTHER" id="PTHR46889">
    <property type="entry name" value="TRANSPOSASE INSF FOR INSERTION SEQUENCE IS3B-RELATED"/>
    <property type="match status" value="1"/>
</dbReference>
<gene>
    <name evidence="3" type="ORF">VTH8203_03759</name>
</gene>
<feature type="domain" description="Integrase catalytic" evidence="2">
    <location>
        <begin position="44"/>
        <end position="218"/>
    </location>
</feature>
<protein>
    <submittedName>
        <fullName evidence="3">Integrase core domain protein</fullName>
    </submittedName>
</protein>
<dbReference type="GO" id="GO:0003676">
    <property type="term" value="F:nucleic acid binding"/>
    <property type="evidence" value="ECO:0007669"/>
    <property type="project" value="InterPro"/>
</dbReference>
<feature type="region of interest" description="Disordered" evidence="1">
    <location>
        <begin position="233"/>
        <end position="264"/>
    </location>
</feature>
<dbReference type="NCBIfam" id="NF033516">
    <property type="entry name" value="transpos_IS3"/>
    <property type="match status" value="1"/>
</dbReference>
<reference evidence="4" key="1">
    <citation type="submission" date="2016-06" db="EMBL/GenBank/DDBJ databases">
        <authorList>
            <person name="Rodrigo-Torres L."/>
            <person name="Arahal R.D."/>
            <person name="Lucena T."/>
        </authorList>
    </citation>
    <scope>NUCLEOTIDE SEQUENCE [LARGE SCALE GENOMIC DNA]</scope>
    <source>
        <strain evidence="4">CECT8203</strain>
    </source>
</reference>
<dbReference type="InterPro" id="IPR012337">
    <property type="entry name" value="RNaseH-like_sf"/>
</dbReference>
<accession>A0A240ENM4</accession>
<dbReference type="InterPro" id="IPR036397">
    <property type="entry name" value="RNaseH_sf"/>
</dbReference>
<dbReference type="GO" id="GO:0015074">
    <property type="term" value="P:DNA integration"/>
    <property type="evidence" value="ECO:0007669"/>
    <property type="project" value="InterPro"/>
</dbReference>
<evidence type="ECO:0000313" key="3">
    <source>
        <dbReference type="EMBL" id="SNX50111.1"/>
    </source>
</evidence>
<dbReference type="PROSITE" id="PS50994">
    <property type="entry name" value="INTEGRASE"/>
    <property type="match status" value="1"/>
</dbReference>
<dbReference type="Proteomes" id="UP000219336">
    <property type="component" value="Unassembled WGS sequence"/>
</dbReference>
<name>A0A240ENM4_9VIBR</name>
<dbReference type="InterPro" id="IPR001584">
    <property type="entry name" value="Integrase_cat-core"/>
</dbReference>
<dbReference type="PANTHER" id="PTHR46889:SF4">
    <property type="entry name" value="TRANSPOSASE INSO FOR INSERTION SEQUENCE ELEMENT IS911B-RELATED"/>
    <property type="match status" value="1"/>
</dbReference>
<dbReference type="InterPro" id="IPR050900">
    <property type="entry name" value="Transposase_IS3/IS150/IS904"/>
</dbReference>
<dbReference type="AlphaFoldDB" id="A0A240ENM4"/>
<sequence length="264" mass="30609">MAPSQIVPQLADKGVYIASESSFYRVLKENNQLKHRGRAKPSGSLVRPESYTATAANQVWTWDISYCPSTVRGLFYYLYMIVDIYSRKIVGWEVHVCESGEYASQLLERALWSEKSVRNDVVLHSDNGSPMKCLTMQAKMLEMGVIGSRSRPGVSNDNPYSESLFRTVKYCRRWPSEGFKSLDEARAWVRDFVYWYNNEHRHSRIKFVTPVQRHNGEDSTILAKRKELYKQARAANPQRWSNESRNWDEVGEVKLNPERQKEAA</sequence>
<keyword evidence="4" id="KW-1185">Reference proteome</keyword>
<dbReference type="Pfam" id="PF00665">
    <property type="entry name" value="rve"/>
    <property type="match status" value="1"/>
</dbReference>